<proteinExistence type="predicted"/>
<keyword evidence="2" id="KW-1185">Reference proteome</keyword>
<organism evidence="1 2">
    <name type="scientific">Jimgerdemannia flammicorona</name>
    <dbReference type="NCBI Taxonomy" id="994334"/>
    <lineage>
        <taxon>Eukaryota</taxon>
        <taxon>Fungi</taxon>
        <taxon>Fungi incertae sedis</taxon>
        <taxon>Mucoromycota</taxon>
        <taxon>Mucoromycotina</taxon>
        <taxon>Endogonomycetes</taxon>
        <taxon>Endogonales</taxon>
        <taxon>Endogonaceae</taxon>
        <taxon>Jimgerdemannia</taxon>
    </lineage>
</organism>
<dbReference type="Proteomes" id="UP000274822">
    <property type="component" value="Unassembled WGS sequence"/>
</dbReference>
<dbReference type="AlphaFoldDB" id="A0A433QZ21"/>
<dbReference type="EMBL" id="RBNJ01000249">
    <property type="protein sequence ID" value="RUS35023.1"/>
    <property type="molecule type" value="Genomic_DNA"/>
</dbReference>
<reference evidence="1 2" key="1">
    <citation type="journal article" date="2018" name="New Phytol.">
        <title>Phylogenomics of Endogonaceae and evolution of mycorrhizas within Mucoromycota.</title>
        <authorList>
            <person name="Chang Y."/>
            <person name="Desiro A."/>
            <person name="Na H."/>
            <person name="Sandor L."/>
            <person name="Lipzen A."/>
            <person name="Clum A."/>
            <person name="Barry K."/>
            <person name="Grigoriev I.V."/>
            <person name="Martin F.M."/>
            <person name="Stajich J.E."/>
            <person name="Smith M.E."/>
            <person name="Bonito G."/>
            <person name="Spatafora J.W."/>
        </authorList>
    </citation>
    <scope>NUCLEOTIDE SEQUENCE [LARGE SCALE GENOMIC DNA]</scope>
    <source>
        <strain evidence="1 2">AD002</strain>
    </source>
</reference>
<gene>
    <name evidence="1" type="ORF">BC938DRAFT_476761</name>
</gene>
<comment type="caution">
    <text evidence="1">The sequence shown here is derived from an EMBL/GenBank/DDBJ whole genome shotgun (WGS) entry which is preliminary data.</text>
</comment>
<sequence>MAEVYNFVHVRFRKALTRRVAWVDDAKRAHVYALRAGLPDRGGELFRVQAPVLRLIERVGDRGGVEECDSRTVERVLRDRDHDARAGSLGEDLEDVLDARRGSLREEDLGGVGRVAVAAFNEASNILTDVRDALRMRVCANAANVVQEELCALDRVRWVELEQELAVLWRKEIWVVDQRGYLTEKGDGLLIELLRVADVAINDSLEGEGVALGQFLVGRGGGGVERN</sequence>
<protein>
    <submittedName>
        <fullName evidence="1">Uncharacterized protein</fullName>
    </submittedName>
</protein>
<name>A0A433QZ21_9FUNG</name>
<evidence type="ECO:0000313" key="2">
    <source>
        <dbReference type="Proteomes" id="UP000274822"/>
    </source>
</evidence>
<accession>A0A433QZ21</accession>
<evidence type="ECO:0000313" key="1">
    <source>
        <dbReference type="EMBL" id="RUS35023.1"/>
    </source>
</evidence>